<sequence length="553" mass="61347">MSGEFTRRPPITRRRQNQTLGSGSNSSASPPISDTKPIPNYLKAPTSSCHDICKYGHRHNSESKWRPPVHPKQGGKSGIRGVVLNPELRVSGRKERLKTEEVIIGSISPPKKDIFIDKVATFVEDPKFNATRDRIEIEMPAERVFELSDSSMVREIKIYDEEPSVNSSPVRTQDVPIPEESSEDSLSMKLKMLHSDDMHHHALTSDHVLAAEIPLSEDETIMTVETKKNAREVQINGSELHNGKKGQIVRKNIERQKVDKVFLKPSVAKKRESVPKDGTVRKTDVSIQPRPRERIMPLTNNPKASNISIARSQYGESEVKVLKPVKQSTLVKPPMKPLRKLNKCLGPTSSLENNMNSSGGSIPNARNVKVKTLHMIEAKQEVVPARNQAKKGNHKSKLSSASSDSVSDRARTSNKKVVSKSNTKPPPPPHKMAFRRGRVIDVQAETNVPTRIRFRRVKPGNMINRGESGTGVNKVARKKRDGGSIGATASTPPTDTPAVKLRHQDQPQDKSGALRSLFNHVIEETASKLVETRKSKVKALVGAFETVISLQEK</sequence>
<gene>
    <name evidence="3" type="ORF">LUZ62_055056</name>
</gene>
<dbReference type="SMART" id="SM01054">
    <property type="entry name" value="CaM_binding"/>
    <property type="match status" value="1"/>
</dbReference>
<feature type="region of interest" description="Disordered" evidence="1">
    <location>
        <begin position="338"/>
        <end position="363"/>
    </location>
</feature>
<feature type="compositionally biased region" description="Low complexity" evidence="1">
    <location>
        <begin position="21"/>
        <end position="33"/>
    </location>
</feature>
<evidence type="ECO:0000259" key="2">
    <source>
        <dbReference type="SMART" id="SM01054"/>
    </source>
</evidence>
<dbReference type="Pfam" id="PF07839">
    <property type="entry name" value="CaM_binding"/>
    <property type="match status" value="1"/>
</dbReference>
<evidence type="ECO:0000313" key="4">
    <source>
        <dbReference type="Proteomes" id="UP001140206"/>
    </source>
</evidence>
<feature type="compositionally biased region" description="Basic residues" evidence="1">
    <location>
        <begin position="388"/>
        <end position="397"/>
    </location>
</feature>
<feature type="compositionally biased region" description="Low complexity" evidence="1">
    <location>
        <begin position="487"/>
        <end position="498"/>
    </location>
</feature>
<dbReference type="PANTHER" id="PTHR33349">
    <property type="entry name" value="EMB|CAB62594.1"/>
    <property type="match status" value="1"/>
</dbReference>
<proteinExistence type="predicted"/>
<dbReference type="EMBL" id="JAMFTS010000003">
    <property type="protein sequence ID" value="KAJ4770799.1"/>
    <property type="molecule type" value="Genomic_DNA"/>
</dbReference>
<evidence type="ECO:0000256" key="1">
    <source>
        <dbReference type="SAM" id="MobiDB-lite"/>
    </source>
</evidence>
<dbReference type="PANTHER" id="PTHR33349:SF41">
    <property type="entry name" value="EMB|CAB62594.1"/>
    <property type="match status" value="1"/>
</dbReference>
<feature type="domain" description="Calmodulin-binding" evidence="2">
    <location>
        <begin position="428"/>
        <end position="549"/>
    </location>
</feature>
<protein>
    <submittedName>
        <fullName evidence="3">Plant calmodulin-binding protein-like protein</fullName>
    </submittedName>
</protein>
<name>A0AAV8DUK7_9POAL</name>
<comment type="caution">
    <text evidence="3">The sequence shown here is derived from an EMBL/GenBank/DDBJ whole genome shotgun (WGS) entry which is preliminary data.</text>
</comment>
<organism evidence="3 4">
    <name type="scientific">Rhynchospora pubera</name>
    <dbReference type="NCBI Taxonomy" id="906938"/>
    <lineage>
        <taxon>Eukaryota</taxon>
        <taxon>Viridiplantae</taxon>
        <taxon>Streptophyta</taxon>
        <taxon>Embryophyta</taxon>
        <taxon>Tracheophyta</taxon>
        <taxon>Spermatophyta</taxon>
        <taxon>Magnoliopsida</taxon>
        <taxon>Liliopsida</taxon>
        <taxon>Poales</taxon>
        <taxon>Cyperaceae</taxon>
        <taxon>Cyperoideae</taxon>
        <taxon>Rhynchosporeae</taxon>
        <taxon>Rhynchospora</taxon>
    </lineage>
</organism>
<feature type="region of interest" description="Disordered" evidence="1">
    <location>
        <begin position="58"/>
        <end position="79"/>
    </location>
</feature>
<keyword evidence="4" id="KW-1185">Reference proteome</keyword>
<reference evidence="3" key="1">
    <citation type="submission" date="2022-08" db="EMBL/GenBank/DDBJ databases">
        <authorList>
            <person name="Marques A."/>
        </authorList>
    </citation>
    <scope>NUCLEOTIDE SEQUENCE</scope>
    <source>
        <strain evidence="3">RhyPub2mFocal</strain>
        <tissue evidence="3">Leaves</tissue>
    </source>
</reference>
<feature type="region of interest" description="Disordered" evidence="1">
    <location>
        <begin position="477"/>
        <end position="509"/>
    </location>
</feature>
<feature type="compositionally biased region" description="Polar residues" evidence="1">
    <location>
        <begin position="347"/>
        <end position="361"/>
    </location>
</feature>
<feature type="region of interest" description="Disordered" evidence="1">
    <location>
        <begin position="381"/>
        <end position="433"/>
    </location>
</feature>
<feature type="region of interest" description="Disordered" evidence="1">
    <location>
        <begin position="1"/>
        <end position="43"/>
    </location>
</feature>
<dbReference type="InterPro" id="IPR012417">
    <property type="entry name" value="CaM-bd_dom_pln"/>
</dbReference>
<dbReference type="Proteomes" id="UP001140206">
    <property type="component" value="Chromosome 3"/>
</dbReference>
<dbReference type="GO" id="GO:0005516">
    <property type="term" value="F:calmodulin binding"/>
    <property type="evidence" value="ECO:0007669"/>
    <property type="project" value="InterPro"/>
</dbReference>
<accession>A0AAV8DUK7</accession>
<evidence type="ECO:0000313" key="3">
    <source>
        <dbReference type="EMBL" id="KAJ4770799.1"/>
    </source>
</evidence>
<dbReference type="AlphaFoldDB" id="A0AAV8DUK7"/>